<dbReference type="Gene3D" id="3.40.50.720">
    <property type="entry name" value="NAD(P)-binding Rossmann-like Domain"/>
    <property type="match status" value="1"/>
</dbReference>
<dbReference type="InterPro" id="IPR050091">
    <property type="entry name" value="PKS_NRPS_Biosynth_Enz"/>
</dbReference>
<dbReference type="Pfam" id="PF02801">
    <property type="entry name" value="Ketoacyl-synt_C"/>
    <property type="match status" value="1"/>
</dbReference>
<dbReference type="InterPro" id="IPR049552">
    <property type="entry name" value="PKS_DH_N"/>
</dbReference>
<evidence type="ECO:0000259" key="9">
    <source>
        <dbReference type="PROSITE" id="PS50075"/>
    </source>
</evidence>
<dbReference type="Gene3D" id="3.40.50.1820">
    <property type="entry name" value="alpha/beta hydrolase"/>
    <property type="match status" value="1"/>
</dbReference>
<dbReference type="InterPro" id="IPR001031">
    <property type="entry name" value="Thioesterase"/>
</dbReference>
<feature type="domain" description="Ketosynthase family 3 (KS3)" evidence="10">
    <location>
        <begin position="30"/>
        <end position="455"/>
    </location>
</feature>
<dbReference type="Gene3D" id="3.10.129.110">
    <property type="entry name" value="Polyketide synthase dehydratase"/>
    <property type="match status" value="1"/>
</dbReference>
<dbReference type="InterPro" id="IPR013968">
    <property type="entry name" value="PKS_KR"/>
</dbReference>
<dbReference type="Pfam" id="PF21394">
    <property type="entry name" value="Beta-ketacyl_N"/>
    <property type="match status" value="1"/>
</dbReference>
<dbReference type="GO" id="GO:0005737">
    <property type="term" value="C:cytoplasm"/>
    <property type="evidence" value="ECO:0007669"/>
    <property type="project" value="TreeGrafter"/>
</dbReference>
<feature type="domain" description="PKS/mFAS DH" evidence="11">
    <location>
        <begin position="1405"/>
        <end position="1692"/>
    </location>
</feature>
<evidence type="ECO:0000256" key="7">
    <source>
        <dbReference type="PROSITE-ProRule" id="PRU01363"/>
    </source>
</evidence>
<dbReference type="GO" id="GO:0006633">
    <property type="term" value="P:fatty acid biosynthetic process"/>
    <property type="evidence" value="ECO:0007669"/>
    <property type="project" value="InterPro"/>
</dbReference>
<evidence type="ECO:0000313" key="12">
    <source>
        <dbReference type="EMBL" id="SIS24706.1"/>
    </source>
</evidence>
<evidence type="ECO:0000259" key="11">
    <source>
        <dbReference type="PROSITE" id="PS52019"/>
    </source>
</evidence>
<dbReference type="SMART" id="SM00822">
    <property type="entry name" value="PKS_KR"/>
    <property type="match status" value="1"/>
</dbReference>
<dbReference type="SUPFAM" id="SSF51735">
    <property type="entry name" value="NAD(P)-binding Rossmann-fold domains"/>
    <property type="match status" value="2"/>
</dbReference>
<dbReference type="Pfam" id="PF00109">
    <property type="entry name" value="ketoacyl-synt"/>
    <property type="match status" value="1"/>
</dbReference>
<dbReference type="SUPFAM" id="SSF52151">
    <property type="entry name" value="FabD/lysophospholipase-like"/>
    <property type="match status" value="1"/>
</dbReference>
<dbReference type="PROSITE" id="PS52019">
    <property type="entry name" value="PKS_MFAS_DH"/>
    <property type="match status" value="1"/>
</dbReference>
<dbReference type="SMART" id="SM00827">
    <property type="entry name" value="PKS_AT"/>
    <property type="match status" value="1"/>
</dbReference>
<dbReference type="CDD" id="cd08953">
    <property type="entry name" value="KR_2_SDR_x"/>
    <property type="match status" value="1"/>
</dbReference>
<feature type="region of interest" description="N-terminal hotdog fold" evidence="7">
    <location>
        <begin position="1405"/>
        <end position="1532"/>
    </location>
</feature>
<dbReference type="GO" id="GO:0044550">
    <property type="term" value="P:secondary metabolite biosynthetic process"/>
    <property type="evidence" value="ECO:0007669"/>
    <property type="project" value="UniProtKB-ARBA"/>
</dbReference>
<evidence type="ECO:0000259" key="10">
    <source>
        <dbReference type="PROSITE" id="PS52004"/>
    </source>
</evidence>
<dbReference type="Pfam" id="PF08659">
    <property type="entry name" value="KR"/>
    <property type="match status" value="1"/>
</dbReference>
<dbReference type="Pfam" id="PF21089">
    <property type="entry name" value="PKS_DH_N"/>
    <property type="match status" value="1"/>
</dbReference>
<keyword evidence="2" id="KW-0597">Phosphoprotein</keyword>
<dbReference type="InterPro" id="IPR049490">
    <property type="entry name" value="C883_1060-like_KR_N"/>
</dbReference>
<dbReference type="PANTHER" id="PTHR43775:SF37">
    <property type="entry name" value="SI:DKEY-61P9.11"/>
    <property type="match status" value="1"/>
</dbReference>
<evidence type="ECO:0000256" key="5">
    <source>
        <dbReference type="ARBA" id="ARBA00023098"/>
    </source>
</evidence>
<dbReference type="FunFam" id="1.10.1200.10:FF:000016">
    <property type="entry name" value="Non-ribosomal peptide synthase"/>
    <property type="match status" value="1"/>
</dbReference>
<evidence type="ECO:0000256" key="3">
    <source>
        <dbReference type="ARBA" id="ARBA00022679"/>
    </source>
</evidence>
<protein>
    <submittedName>
        <fullName evidence="12">Acyl transferase domain-containing protein</fullName>
    </submittedName>
</protein>
<keyword evidence="6" id="KW-0511">Multifunctional enzyme</keyword>
<dbReference type="InterPro" id="IPR020841">
    <property type="entry name" value="PKS_Beta-ketoAc_synthase_dom"/>
</dbReference>
<dbReference type="InterPro" id="IPR014030">
    <property type="entry name" value="Ketoacyl_synth_N"/>
</dbReference>
<dbReference type="Gene3D" id="3.30.70.250">
    <property type="entry name" value="Malonyl-CoA ACP transacylase, ACP-binding"/>
    <property type="match status" value="1"/>
</dbReference>
<keyword evidence="1" id="KW-0596">Phosphopantetheine</keyword>
<dbReference type="InterPro" id="IPR042104">
    <property type="entry name" value="PKS_dehydratase_sf"/>
</dbReference>
<dbReference type="Pfam" id="PF14765">
    <property type="entry name" value="PS-DH"/>
    <property type="match status" value="1"/>
</dbReference>
<gene>
    <name evidence="12" type="ORF">SAMN05421666_3158</name>
</gene>
<dbReference type="OrthoDB" id="9778690at2"/>
<dbReference type="InterPro" id="IPR016035">
    <property type="entry name" value="Acyl_Trfase/lysoPLipase"/>
</dbReference>
<dbReference type="PANTHER" id="PTHR43775">
    <property type="entry name" value="FATTY ACID SYNTHASE"/>
    <property type="match status" value="1"/>
</dbReference>
<keyword evidence="3 12" id="KW-0808">Transferase</keyword>
<dbReference type="InterPro" id="IPR009081">
    <property type="entry name" value="PP-bd_ACP"/>
</dbReference>
<dbReference type="Gene3D" id="3.40.47.10">
    <property type="match status" value="1"/>
</dbReference>
<reference evidence="12 13" key="1">
    <citation type="submission" date="2017-01" db="EMBL/GenBank/DDBJ databases">
        <authorList>
            <person name="Mah S.A."/>
            <person name="Swanson W.J."/>
            <person name="Moy G.W."/>
            <person name="Vacquier V.D."/>
        </authorList>
    </citation>
    <scope>NUCLEOTIDE SEQUENCE [LARGE SCALE GENOMIC DNA]</scope>
    <source>
        <strain evidence="12 13">DSM 29590</strain>
    </source>
</reference>
<dbReference type="GO" id="GO:0004312">
    <property type="term" value="F:fatty acid synthase activity"/>
    <property type="evidence" value="ECO:0007669"/>
    <property type="project" value="TreeGrafter"/>
</dbReference>
<dbReference type="InterPro" id="IPR049551">
    <property type="entry name" value="PKS_DH_C"/>
</dbReference>
<dbReference type="CDD" id="cd00833">
    <property type="entry name" value="PKS"/>
    <property type="match status" value="1"/>
</dbReference>
<dbReference type="Proteomes" id="UP000186019">
    <property type="component" value="Unassembled WGS sequence"/>
</dbReference>
<dbReference type="Pfam" id="PF00975">
    <property type="entry name" value="Thioesterase"/>
    <property type="match status" value="1"/>
</dbReference>
<dbReference type="STRING" id="573024.SAMN05216208_2158"/>
<dbReference type="SMART" id="SM00825">
    <property type="entry name" value="PKS_KS"/>
    <property type="match status" value="1"/>
</dbReference>
<evidence type="ECO:0000256" key="1">
    <source>
        <dbReference type="ARBA" id="ARBA00022450"/>
    </source>
</evidence>
<evidence type="ECO:0000256" key="4">
    <source>
        <dbReference type="ARBA" id="ARBA00022832"/>
    </source>
</evidence>
<dbReference type="PROSITE" id="PS00606">
    <property type="entry name" value="KS3_1"/>
    <property type="match status" value="1"/>
</dbReference>
<feature type="active site" description="Proton acceptor; for dehydratase activity" evidence="7">
    <location>
        <position position="1436"/>
    </location>
</feature>
<dbReference type="SUPFAM" id="SSF53474">
    <property type="entry name" value="alpha/beta-Hydrolases"/>
    <property type="match status" value="1"/>
</dbReference>
<dbReference type="InterPro" id="IPR001227">
    <property type="entry name" value="Ac_transferase_dom_sf"/>
</dbReference>
<dbReference type="InterPro" id="IPR057326">
    <property type="entry name" value="KR_dom"/>
</dbReference>
<dbReference type="GO" id="GO:0071770">
    <property type="term" value="P:DIM/DIP cell wall layer assembly"/>
    <property type="evidence" value="ECO:0007669"/>
    <property type="project" value="TreeGrafter"/>
</dbReference>
<dbReference type="GO" id="GO:0005886">
    <property type="term" value="C:plasma membrane"/>
    <property type="evidence" value="ECO:0007669"/>
    <property type="project" value="TreeGrafter"/>
</dbReference>
<dbReference type="InterPro" id="IPR029058">
    <property type="entry name" value="AB_hydrolase_fold"/>
</dbReference>
<name>A0A1N7HIJ4_9RHOB</name>
<evidence type="ECO:0000256" key="2">
    <source>
        <dbReference type="ARBA" id="ARBA00022553"/>
    </source>
</evidence>
<dbReference type="InterPro" id="IPR020802">
    <property type="entry name" value="TesA-like"/>
</dbReference>
<dbReference type="SMART" id="SM00823">
    <property type="entry name" value="PKS_PP"/>
    <property type="match status" value="1"/>
</dbReference>
<dbReference type="FunFam" id="3.40.47.10:FF:000042">
    <property type="entry name" value="Polyketide synthase Pks13"/>
    <property type="match status" value="1"/>
</dbReference>
<dbReference type="Gene3D" id="3.30.70.3290">
    <property type="match status" value="1"/>
</dbReference>
<evidence type="ECO:0000256" key="8">
    <source>
        <dbReference type="SAM" id="MobiDB-lite"/>
    </source>
</evidence>
<dbReference type="InterPro" id="IPR014031">
    <property type="entry name" value="Ketoacyl_synth_C"/>
</dbReference>
<dbReference type="InterPro" id="IPR014043">
    <property type="entry name" value="Acyl_transferase_dom"/>
</dbReference>
<organism evidence="12 13">
    <name type="scientific">Roseovarius nanhaiticus</name>
    <dbReference type="NCBI Taxonomy" id="573024"/>
    <lineage>
        <taxon>Bacteria</taxon>
        <taxon>Pseudomonadati</taxon>
        <taxon>Pseudomonadota</taxon>
        <taxon>Alphaproteobacteria</taxon>
        <taxon>Rhodobacterales</taxon>
        <taxon>Roseobacteraceae</taxon>
        <taxon>Roseovarius</taxon>
    </lineage>
</organism>
<evidence type="ECO:0000256" key="6">
    <source>
        <dbReference type="ARBA" id="ARBA00023268"/>
    </source>
</evidence>
<dbReference type="InterPro" id="IPR016039">
    <property type="entry name" value="Thiolase-like"/>
</dbReference>
<feature type="active site" description="Proton donor; for dehydratase activity" evidence="7">
    <location>
        <position position="1607"/>
    </location>
</feature>
<feature type="region of interest" description="Disordered" evidence="8">
    <location>
        <begin position="1"/>
        <end position="25"/>
    </location>
</feature>
<accession>A0A1N7HIJ4</accession>
<dbReference type="InterPro" id="IPR020807">
    <property type="entry name" value="PKS_DH"/>
</dbReference>
<dbReference type="InterPro" id="IPR036291">
    <property type="entry name" value="NAD(P)-bd_dom_sf"/>
</dbReference>
<evidence type="ECO:0000313" key="13">
    <source>
        <dbReference type="Proteomes" id="UP000186019"/>
    </source>
</evidence>
<dbReference type="PROSITE" id="PS52004">
    <property type="entry name" value="KS3_2"/>
    <property type="match status" value="1"/>
</dbReference>
<dbReference type="InterPro" id="IPR020806">
    <property type="entry name" value="PKS_PP-bd"/>
</dbReference>
<keyword evidence="5" id="KW-0443">Lipid metabolism</keyword>
<dbReference type="InterPro" id="IPR049900">
    <property type="entry name" value="PKS_mFAS_DH"/>
</dbReference>
<dbReference type="PROSITE" id="PS50075">
    <property type="entry name" value="CARRIER"/>
    <property type="match status" value="1"/>
</dbReference>
<dbReference type="SMART" id="SM00824">
    <property type="entry name" value="PKS_TE"/>
    <property type="match status" value="1"/>
</dbReference>
<dbReference type="Pfam" id="PF22621">
    <property type="entry name" value="CurL-like_PKS_C"/>
    <property type="match status" value="1"/>
</dbReference>
<sequence>MIEYGDKSRGIASGAVPGQDKVRRGDDVHSGDIAIVGMAVEVPGAGDIDAFWANLAGGVESIARLSREDLLAAGEDPARIAMHNYVPAAARLDGLADFDPEFFGFGPREAAILDPQHRKFLEVTWSAMEQAGHPPRDFAGRVGVYAGCGQASYYSDNIRTNPDLVEDVGLFLLRHTGNDKDFLSTRVSHVFDLKGPSITLQTACSTSLVAVHYARQALMRGECDMALAGGVTIELPHGHGYLYKENEILSPDGHCRAFDADAKGTVFGSGAGAVALRRLEDAVADGDHVWAVIRGSAINNDGAAKAGYLAPSVEGQAEAVRAALRDAAVDAASIGYIECHGTGTYLGDPIEVAALTAAHAGAAPPCLIGSVKTNIGHLDTAAGVAGLIKTALALHYRQIPPSLNYSAPNPDIDFASGRFAVADKLAEWQGTIGPRRAAVNSLGVGGTNAHVVLEEAPVRGPSEESDFPFQVLTLSAHSKPALDAASDALAAHLRAHPEVPLADVAWTLKAGRQPMARRRTLVAASHEEAADLLTARDPQRVHDHAAPAVQPQLVFMFPGGGAQYPKMARDLYETEPVFAEWMDRGLEHLSAQTGEDMRALWLPDESGAATAAEALKRPSLQLPLIMITEYALAQLWLGWGVRPDALVGHSMGENTAAALAGVMSFEDCIELVLLRGQLFDSVAPGGMLSVPMEAGELAAYIGDDLDIASINAPGLCAVSGPNAQLDALAVRLAGEGVECQRIAIDIAAHSRMLEGILPRFRAHLEGMTLSAPQIPIMSNLTGAPLSEADARDPDYWVRQLRQTVRFADCISALAAGPSVFLEVGPGRTLASLAQMGQGVAPGTALATLRHPDQVIADDAHFLGVIGRLWACGIEADWDQIWGRARRNRVILPGMQFQRSRYFIEPGAARAAGPEPLARAEDLRDWGYVPRWRPATADCDIETEESLGAKRAWLVFADEAGVALPIAETLRAAGHVVTTVRSGDSFQRRSEDAYILSPEQGREGYEALLSALANEGRLPDRIAHFWGVTADETYRPGSSFFDRNLEHGLFSLTHLAQALAAAPGMAGCHICAVTSGALRVRDEAPVYPEKAAILGPVGVIPREFAGLTVQLTDIEAPERAQRRKRSKAALTSGAESDAGQRLLMRDLLAEPSNEIAAHRRGTRLVRVLRKLPLEERVSGEGAPIYQQGGVYLVTGGFGGIGLAIARDIAQRAGGHIVLLSRGGLPDRADWPRFERAGRDSGRTALRIQAIREIENLGGRVTCVAADVTDLAQMQEVRRRIDEIGPLAGIIHAAGVIDDAPLLSKDMGAMHAVLAPKIAGLRVLDEVFPDGSADLMVLFSSTSTLTRPAGQVDYIAANAYLDAVADARRGGKTRVLSVNWGVWAETGMAADAMARRMGGAPSRDLGLPLLRSVTDETGGAASYALDLSANDDWVLAEHRTGAGHILLPGTAVIEAAAQAMAAESGFRPFALEDLRFVRPFSAAPGARQTGALRLGSADRSGARSLSLCRLVAQEGREGEVITAEARIAPLGSAEAPKIDLAAIRGRCVPVETGHGFVSPQEAHLEFGPRWRVVTRTMKGQGEGLAELSLPTEFAADLDAGWLTHPALLDLATGWAIDLHEGYDPADLWVPAGYDSLQVHAPLPQRIVSWMRTGRADTSDAQSAVFDITLATPEGHVLLEARGLRMQRLPQSALAGLGAAPAPREISYTNVDKAPLSPAEQRLMRQIALGITGGEGPEALARAISLSRAEGLARIAISPLDLNALIAEADAPPAKAADSSASFQRPALEGDYVAPKDGTEASLAAIWSGLLGIEAVGVEDSFFDLGGHSLLAVRLFAQIKQRHGVDFPLASLFEAPTISALAARIDAAGGGHATGADIESQDSDTKPETAPYQHLVALHPGTPGAKPAIFIVAGMFGNVLNLRQLALLTGRARPVWGLQARGLIGGAAPHRTMEEAAADYIAEMRREQPEGPYYLAGFSGGGIIAFEIAQQLRRAGASVGMLALLDTPLPQRPALGRGDRALIKAQELRRKGPRYFAEWAKDRLSWELSKRRVAAPEDALGSFNNSAIEEAFRAAAAAYQPKIWDGPVTLFRPALDRYWRGLGGAWISAAREYVLPDNGWARLCPQLDVIEVPGDHDSMVLVPNVAVLANHVTALAAEADKDIDRSAAPDWPNRTAAE</sequence>
<keyword evidence="4" id="KW-0276">Fatty acid metabolism</keyword>
<dbReference type="Pfam" id="PF00550">
    <property type="entry name" value="PP-binding"/>
    <property type="match status" value="1"/>
</dbReference>
<feature type="region of interest" description="C-terminal hotdog fold" evidence="7">
    <location>
        <begin position="1546"/>
        <end position="1692"/>
    </location>
</feature>
<dbReference type="SMART" id="SM00826">
    <property type="entry name" value="PKS_DH"/>
    <property type="match status" value="1"/>
</dbReference>
<dbReference type="Pfam" id="PF00698">
    <property type="entry name" value="Acyl_transf_1"/>
    <property type="match status" value="1"/>
</dbReference>
<dbReference type="GO" id="GO:0031177">
    <property type="term" value="F:phosphopantetheine binding"/>
    <property type="evidence" value="ECO:0007669"/>
    <property type="project" value="InterPro"/>
</dbReference>
<dbReference type="InterPro" id="IPR018201">
    <property type="entry name" value="Ketoacyl_synth_AS"/>
</dbReference>
<proteinExistence type="predicted"/>
<dbReference type="EMBL" id="FTNV01000003">
    <property type="protein sequence ID" value="SIS24706.1"/>
    <property type="molecule type" value="Genomic_DNA"/>
</dbReference>
<dbReference type="InterPro" id="IPR016036">
    <property type="entry name" value="Malonyl_transacylase_ACP-bd"/>
</dbReference>
<dbReference type="GO" id="GO:0004315">
    <property type="term" value="F:3-oxoacyl-[acyl-carrier-protein] synthase activity"/>
    <property type="evidence" value="ECO:0007669"/>
    <property type="project" value="InterPro"/>
</dbReference>
<dbReference type="Gene3D" id="1.10.1200.10">
    <property type="entry name" value="ACP-like"/>
    <property type="match status" value="1"/>
</dbReference>
<dbReference type="Gene3D" id="3.40.366.10">
    <property type="entry name" value="Malonyl-Coenzyme A Acyl Carrier Protein, domain 2"/>
    <property type="match status" value="1"/>
</dbReference>
<feature type="domain" description="Carrier" evidence="9">
    <location>
        <begin position="1791"/>
        <end position="1866"/>
    </location>
</feature>
<dbReference type="SUPFAM" id="SSF53901">
    <property type="entry name" value="Thiolase-like"/>
    <property type="match status" value="1"/>
</dbReference>
<dbReference type="InterPro" id="IPR036736">
    <property type="entry name" value="ACP-like_sf"/>
</dbReference>
<keyword evidence="13" id="KW-1185">Reference proteome</keyword>
<dbReference type="SUPFAM" id="SSF55048">
    <property type="entry name" value="Probable ACP-binding domain of malonyl-CoA ACP transacylase"/>
    <property type="match status" value="1"/>
</dbReference>
<dbReference type="SUPFAM" id="SSF47336">
    <property type="entry name" value="ACP-like"/>
    <property type="match status" value="1"/>
</dbReference>